<organism evidence="6 7">
    <name type="scientific">Ferviditalea candida</name>
    <dbReference type="NCBI Taxonomy" id="3108399"/>
    <lineage>
        <taxon>Bacteria</taxon>
        <taxon>Bacillati</taxon>
        <taxon>Bacillota</taxon>
        <taxon>Bacilli</taxon>
        <taxon>Bacillales</taxon>
        <taxon>Paenibacillaceae</taxon>
        <taxon>Ferviditalea</taxon>
    </lineage>
</organism>
<gene>
    <name evidence="6" type="ORF">VF724_04185</name>
</gene>
<dbReference type="CDD" id="cd01335">
    <property type="entry name" value="Radical_SAM"/>
    <property type="match status" value="1"/>
</dbReference>
<comment type="caution">
    <text evidence="6">The sequence shown here is derived from an EMBL/GenBank/DDBJ whole genome shotgun (WGS) entry which is preliminary data.</text>
</comment>
<dbReference type="SMART" id="SM00729">
    <property type="entry name" value="Elp3"/>
    <property type="match status" value="1"/>
</dbReference>
<evidence type="ECO:0000256" key="3">
    <source>
        <dbReference type="ARBA" id="ARBA00023014"/>
    </source>
</evidence>
<keyword evidence="3" id="KW-0411">Iron-sulfur</keyword>
<protein>
    <submittedName>
        <fullName evidence="6">Radical SAM protein</fullName>
    </submittedName>
</protein>
<dbReference type="Proteomes" id="UP001310386">
    <property type="component" value="Unassembled WGS sequence"/>
</dbReference>
<name>A0ABU5ZEC8_9BACL</name>
<sequence length="314" mass="35713">MKDTVQFEEIRCKTALNPVKAPSMPFDWSINPYRGCQHGCSFCYARSTHTFLGRNADDTFQKHIFLKKNAPEMLETQLSKMSKSRKGLTVGPIAIGTATDPYQPAEARNRLTRQCLEILVRYPVPLTITTRSPLILRDLDLLKQIPDITVNISINTLNLSVWRNMEPFSPSPVKRLETVKRLNREGIRAGIFLAPILPYLTDNLQEIAELIGRASRCKAKFVMPSILRLSTQEVRSWFFLTLQRHYPRLTGKFGFLYRSSTYPHADYSRPLMEAIEGILARHDLAGKEPLSDRTVTKEAPGSKDNGPIQLSFSF</sequence>
<dbReference type="SFLD" id="SFLDG01084">
    <property type="entry name" value="Uncharacterised_Radical_SAM_Su"/>
    <property type="match status" value="1"/>
</dbReference>
<dbReference type="InterPro" id="IPR007197">
    <property type="entry name" value="rSAM"/>
</dbReference>
<dbReference type="InterPro" id="IPR058240">
    <property type="entry name" value="rSAM_sf"/>
</dbReference>
<evidence type="ECO:0000256" key="4">
    <source>
        <dbReference type="SAM" id="MobiDB-lite"/>
    </source>
</evidence>
<evidence type="ECO:0000259" key="5">
    <source>
        <dbReference type="SMART" id="SM00729"/>
    </source>
</evidence>
<keyword evidence="1" id="KW-0479">Metal-binding</keyword>
<dbReference type="Pfam" id="PF04055">
    <property type="entry name" value="Radical_SAM"/>
    <property type="match status" value="1"/>
</dbReference>
<dbReference type="InterPro" id="IPR006638">
    <property type="entry name" value="Elp3/MiaA/NifB-like_rSAM"/>
</dbReference>
<keyword evidence="7" id="KW-1185">Reference proteome</keyword>
<dbReference type="SUPFAM" id="SSF102114">
    <property type="entry name" value="Radical SAM enzymes"/>
    <property type="match status" value="1"/>
</dbReference>
<reference evidence="6" key="1">
    <citation type="submission" date="2023-12" db="EMBL/GenBank/DDBJ databases">
        <title>Fervidustalea candida gen. nov., sp. nov., a novel member of the family Paenibacillaceae isolated from a geothermal area.</title>
        <authorList>
            <person name="Li W.-J."/>
            <person name="Jiao J.-Y."/>
            <person name="Chen Y."/>
        </authorList>
    </citation>
    <scope>NUCLEOTIDE SEQUENCE</scope>
    <source>
        <strain evidence="6">SYSU GA230002</strain>
    </source>
</reference>
<dbReference type="PANTHER" id="PTHR43432">
    <property type="entry name" value="SLR0285 PROTEIN"/>
    <property type="match status" value="1"/>
</dbReference>
<evidence type="ECO:0000313" key="6">
    <source>
        <dbReference type="EMBL" id="MEB3100854.1"/>
    </source>
</evidence>
<dbReference type="SFLD" id="SFLDS00029">
    <property type="entry name" value="Radical_SAM"/>
    <property type="match status" value="1"/>
</dbReference>
<keyword evidence="2" id="KW-0408">Iron</keyword>
<dbReference type="Gene3D" id="3.80.30.30">
    <property type="match status" value="1"/>
</dbReference>
<feature type="domain" description="Elp3/MiaA/NifB-like radical SAM core" evidence="5">
    <location>
        <begin position="26"/>
        <end position="241"/>
    </location>
</feature>
<evidence type="ECO:0000256" key="1">
    <source>
        <dbReference type="ARBA" id="ARBA00022723"/>
    </source>
</evidence>
<dbReference type="EMBL" id="JAYJLD010000004">
    <property type="protein sequence ID" value="MEB3100854.1"/>
    <property type="molecule type" value="Genomic_DNA"/>
</dbReference>
<dbReference type="PANTHER" id="PTHR43432:SF3">
    <property type="entry name" value="SLR0285 PROTEIN"/>
    <property type="match status" value="1"/>
</dbReference>
<evidence type="ECO:0000313" key="7">
    <source>
        <dbReference type="Proteomes" id="UP001310386"/>
    </source>
</evidence>
<dbReference type="InterPro" id="IPR040086">
    <property type="entry name" value="MJ0683-like"/>
</dbReference>
<feature type="region of interest" description="Disordered" evidence="4">
    <location>
        <begin position="291"/>
        <end position="314"/>
    </location>
</feature>
<evidence type="ECO:0000256" key="2">
    <source>
        <dbReference type="ARBA" id="ARBA00023004"/>
    </source>
</evidence>
<accession>A0ABU5ZEC8</accession>
<proteinExistence type="predicted"/>